<comment type="caution">
    <text evidence="1">The sequence shown here is derived from an EMBL/GenBank/DDBJ whole genome shotgun (WGS) entry which is preliminary data.</text>
</comment>
<gene>
    <name evidence="1" type="ORF">GCWU000324_01448</name>
</gene>
<protein>
    <submittedName>
        <fullName evidence="1">Uncharacterized protein</fullName>
    </submittedName>
</protein>
<name>C4GKE5_9NEIS</name>
<keyword evidence="2" id="KW-1185">Reference proteome</keyword>
<sequence length="41" mass="4643">MWKAGGQVSYSGQPEIWANLVGKVGYFTGRFRVECRFFQAA</sequence>
<dbReference type="EMBL" id="ACJW02000003">
    <property type="protein sequence ID" value="EEP67204.1"/>
    <property type="molecule type" value="Genomic_DNA"/>
</dbReference>
<evidence type="ECO:0000313" key="2">
    <source>
        <dbReference type="Proteomes" id="UP000003009"/>
    </source>
</evidence>
<dbReference type="Proteomes" id="UP000003009">
    <property type="component" value="Unassembled WGS sequence"/>
</dbReference>
<organism evidence="1 2">
    <name type="scientific">Kingella oralis ATCC 51147</name>
    <dbReference type="NCBI Taxonomy" id="629741"/>
    <lineage>
        <taxon>Bacteria</taxon>
        <taxon>Pseudomonadati</taxon>
        <taxon>Pseudomonadota</taxon>
        <taxon>Betaproteobacteria</taxon>
        <taxon>Neisseriales</taxon>
        <taxon>Neisseriaceae</taxon>
        <taxon>Kingella</taxon>
    </lineage>
</organism>
<reference evidence="1" key="1">
    <citation type="submission" date="2009-04" db="EMBL/GenBank/DDBJ databases">
        <authorList>
            <person name="Weinstock G."/>
            <person name="Sodergren E."/>
            <person name="Clifton S."/>
            <person name="Fulton L."/>
            <person name="Fulton B."/>
            <person name="Courtney L."/>
            <person name="Fronick C."/>
            <person name="Harrison M."/>
            <person name="Strong C."/>
            <person name="Farmer C."/>
            <person name="Delahaunty K."/>
            <person name="Markovic C."/>
            <person name="Hall O."/>
            <person name="Minx P."/>
            <person name="Tomlinson C."/>
            <person name="Mitreva M."/>
            <person name="Nelson J."/>
            <person name="Hou S."/>
            <person name="Wollam A."/>
            <person name="Pepin K.H."/>
            <person name="Johnson M."/>
            <person name="Bhonagiri V."/>
            <person name="Nash W.E."/>
            <person name="Warren W."/>
            <person name="Chinwalla A."/>
            <person name="Mardis E.R."/>
            <person name="Wilson R.K."/>
        </authorList>
    </citation>
    <scope>NUCLEOTIDE SEQUENCE [LARGE SCALE GENOMIC DNA]</scope>
    <source>
        <strain evidence="1">ATCC 51147</strain>
    </source>
</reference>
<dbReference type="HOGENOM" id="CLU_3271402_0_0_4"/>
<proteinExistence type="predicted"/>
<dbReference type="AlphaFoldDB" id="C4GKE5"/>
<evidence type="ECO:0000313" key="1">
    <source>
        <dbReference type="EMBL" id="EEP67204.1"/>
    </source>
</evidence>
<accession>C4GKE5</accession>
<dbReference type="STRING" id="629741.GCWU000324_01448"/>